<gene>
    <name evidence="2" type="ORF">N0V93_009951</name>
</gene>
<keyword evidence="3" id="KW-1185">Reference proteome</keyword>
<dbReference type="OrthoDB" id="10425224at2759"/>
<name>A0A9W8YIX7_9PEZI</name>
<evidence type="ECO:0000313" key="2">
    <source>
        <dbReference type="EMBL" id="KAJ4385522.1"/>
    </source>
</evidence>
<feature type="signal peptide" evidence="1">
    <location>
        <begin position="1"/>
        <end position="22"/>
    </location>
</feature>
<comment type="caution">
    <text evidence="2">The sequence shown here is derived from an EMBL/GenBank/DDBJ whole genome shotgun (WGS) entry which is preliminary data.</text>
</comment>
<reference evidence="2" key="1">
    <citation type="submission" date="2022-10" db="EMBL/GenBank/DDBJ databases">
        <title>Tapping the CABI collections for fungal endophytes: first genome assemblies for Collariella, Neodidymelliopsis, Ascochyta clinopodiicola, Didymella pomorum, Didymosphaeria variabile, Neocosmospora piperis and Neocucurbitaria cava.</title>
        <authorList>
            <person name="Hill R."/>
        </authorList>
    </citation>
    <scope>NUCLEOTIDE SEQUENCE</scope>
    <source>
        <strain evidence="2">IMI 355082</strain>
    </source>
</reference>
<sequence length="169" mass="18473">MRILINILQAIGILLLPLTITAAPTAEQATAEVIGSRDLSAHRNCYGSGMEFQNLAEWNYINATVMAGCDTFATYNSHVFGVGDEISYCQNTIKGKGSIDFSFKYKGPTETFTPLNADNVGGLAQYCWVAVEWVLVDCIFGGVFENHQLGDSQGIRYWDVKLDPNSASC</sequence>
<accession>A0A9W8YIX7</accession>
<evidence type="ECO:0000256" key="1">
    <source>
        <dbReference type="SAM" id="SignalP"/>
    </source>
</evidence>
<dbReference type="EMBL" id="JAPEVB010000007">
    <property type="protein sequence ID" value="KAJ4385522.1"/>
    <property type="molecule type" value="Genomic_DNA"/>
</dbReference>
<evidence type="ECO:0000313" key="3">
    <source>
        <dbReference type="Proteomes" id="UP001140453"/>
    </source>
</evidence>
<feature type="chain" id="PRO_5040956923" evidence="1">
    <location>
        <begin position="23"/>
        <end position="169"/>
    </location>
</feature>
<organism evidence="2 3">
    <name type="scientific">Gnomoniopsis smithogilvyi</name>
    <dbReference type="NCBI Taxonomy" id="1191159"/>
    <lineage>
        <taxon>Eukaryota</taxon>
        <taxon>Fungi</taxon>
        <taxon>Dikarya</taxon>
        <taxon>Ascomycota</taxon>
        <taxon>Pezizomycotina</taxon>
        <taxon>Sordariomycetes</taxon>
        <taxon>Sordariomycetidae</taxon>
        <taxon>Diaporthales</taxon>
        <taxon>Gnomoniaceae</taxon>
        <taxon>Gnomoniopsis</taxon>
    </lineage>
</organism>
<proteinExistence type="predicted"/>
<keyword evidence="1" id="KW-0732">Signal</keyword>
<protein>
    <submittedName>
        <fullName evidence="2">Uncharacterized protein</fullName>
    </submittedName>
</protein>
<dbReference type="AlphaFoldDB" id="A0A9W8YIX7"/>
<dbReference type="Proteomes" id="UP001140453">
    <property type="component" value="Unassembled WGS sequence"/>
</dbReference>